<protein>
    <recommendedName>
        <fullName evidence="4">DUF4199 domain-containing protein</fullName>
    </recommendedName>
</protein>
<proteinExistence type="predicted"/>
<evidence type="ECO:0000313" key="3">
    <source>
        <dbReference type="Proteomes" id="UP001501410"/>
    </source>
</evidence>
<feature type="transmembrane region" description="Helical" evidence="1">
    <location>
        <begin position="21"/>
        <end position="43"/>
    </location>
</feature>
<dbReference type="EMBL" id="BAABEZ010000022">
    <property type="protein sequence ID" value="GAA4456230.1"/>
    <property type="molecule type" value="Genomic_DNA"/>
</dbReference>
<dbReference type="Proteomes" id="UP001501410">
    <property type="component" value="Unassembled WGS sequence"/>
</dbReference>
<keyword evidence="1" id="KW-1133">Transmembrane helix</keyword>
<accession>A0ABP8MU78</accession>
<gene>
    <name evidence="2" type="ORF">GCM10023092_21190</name>
</gene>
<feature type="transmembrane region" description="Helical" evidence="1">
    <location>
        <begin position="92"/>
        <end position="110"/>
    </location>
</feature>
<evidence type="ECO:0000256" key="1">
    <source>
        <dbReference type="SAM" id="Phobius"/>
    </source>
</evidence>
<comment type="caution">
    <text evidence="2">The sequence shown here is derived from an EMBL/GenBank/DDBJ whole genome shotgun (WGS) entry which is preliminary data.</text>
</comment>
<keyword evidence="3" id="KW-1185">Reference proteome</keyword>
<feature type="transmembrane region" description="Helical" evidence="1">
    <location>
        <begin position="49"/>
        <end position="71"/>
    </location>
</feature>
<name>A0ABP8MU78_9BACT</name>
<reference evidence="3" key="1">
    <citation type="journal article" date="2019" name="Int. J. Syst. Evol. Microbiol.">
        <title>The Global Catalogue of Microorganisms (GCM) 10K type strain sequencing project: providing services to taxonomists for standard genome sequencing and annotation.</title>
        <authorList>
            <consortium name="The Broad Institute Genomics Platform"/>
            <consortium name="The Broad Institute Genome Sequencing Center for Infectious Disease"/>
            <person name="Wu L."/>
            <person name="Ma J."/>
        </authorList>
    </citation>
    <scope>NUCLEOTIDE SEQUENCE [LARGE SCALE GENOMIC DNA]</scope>
    <source>
        <strain evidence="3">JCM 31921</strain>
    </source>
</reference>
<feature type="transmembrane region" description="Helical" evidence="1">
    <location>
        <begin position="161"/>
        <end position="182"/>
    </location>
</feature>
<evidence type="ECO:0000313" key="2">
    <source>
        <dbReference type="EMBL" id="GAA4456230.1"/>
    </source>
</evidence>
<keyword evidence="1" id="KW-0472">Membrane</keyword>
<sequence>MSSTAFEENNSVYPEVSKNAIGIRYGLMAGFVTMFLTTINYLYVLKANYIAFIATNILVIAAIAPITFYVIAIRRQRSLLGGYINIKEAFRVVFLVVLISSIMSTVYGLIYNKWIDPECVERMKTATYEFMAGVKVPEATINEKMAEFDESLAKSTQPGRLAFSVASMIVLQSILGFIVSMITKKERPAASFN</sequence>
<evidence type="ECO:0008006" key="4">
    <source>
        <dbReference type="Google" id="ProtNLM"/>
    </source>
</evidence>
<dbReference type="RefSeq" id="WP_344826621.1">
    <property type="nucleotide sequence ID" value="NZ_BAABEZ010000022.1"/>
</dbReference>
<dbReference type="InterPro" id="IPR025250">
    <property type="entry name" value="DUF4199"/>
</dbReference>
<organism evidence="2 3">
    <name type="scientific">Rurimicrobium arvi</name>
    <dbReference type="NCBI Taxonomy" id="2049916"/>
    <lineage>
        <taxon>Bacteria</taxon>
        <taxon>Pseudomonadati</taxon>
        <taxon>Bacteroidota</taxon>
        <taxon>Chitinophagia</taxon>
        <taxon>Chitinophagales</taxon>
        <taxon>Chitinophagaceae</taxon>
        <taxon>Rurimicrobium</taxon>
    </lineage>
</organism>
<dbReference type="Pfam" id="PF13858">
    <property type="entry name" value="DUF4199"/>
    <property type="match status" value="1"/>
</dbReference>
<keyword evidence="1" id="KW-0812">Transmembrane</keyword>